<feature type="active site" description="Nucleophile" evidence="4">
    <location>
        <position position="47"/>
    </location>
</feature>
<organism evidence="6">
    <name type="scientific">Paraconexibacter sp. AEG42_29</name>
    <dbReference type="NCBI Taxonomy" id="2997339"/>
    <lineage>
        <taxon>Bacteria</taxon>
        <taxon>Bacillati</taxon>
        <taxon>Actinomycetota</taxon>
        <taxon>Thermoleophilia</taxon>
        <taxon>Solirubrobacterales</taxon>
        <taxon>Paraconexibacteraceae</taxon>
        <taxon>Paraconexibacter</taxon>
    </lineage>
</organism>
<dbReference type="PROSITE" id="PS51635">
    <property type="entry name" value="PNPLA"/>
    <property type="match status" value="1"/>
</dbReference>
<dbReference type="KEGG" id="parq:DSM112329_01185"/>
<comment type="caution">
    <text evidence="4">Lacks conserved residue(s) required for the propagation of feature annotation.</text>
</comment>
<reference evidence="6" key="1">
    <citation type="submission" date="2022-12" db="EMBL/GenBank/DDBJ databases">
        <title>Paraconexibacter alkalitolerans sp. nov. and Baekduia alba sp. nov., isolated from soil and emended description of the genera Paraconexibacter (Chun et al., 2020) and Baekduia (An et al., 2020).</title>
        <authorList>
            <person name="Vieira S."/>
            <person name="Huber K.J."/>
            <person name="Geppert A."/>
            <person name="Wolf J."/>
            <person name="Neumann-Schaal M."/>
            <person name="Muesken M."/>
            <person name="Overmann J."/>
        </authorList>
    </citation>
    <scope>NUCLEOTIDE SEQUENCE</scope>
    <source>
        <strain evidence="6">AEG42_29</strain>
    </source>
</reference>
<protein>
    <recommendedName>
        <fullName evidence="5">PNPLA domain-containing protein</fullName>
    </recommendedName>
</protein>
<sequence length="327" mass="33231">MGDMTRVGVVLGAGGITGIAWLLGALEAVQAHTGWDPGTADVIAGTSAGAIAAVVVAGGIDNEQLLTMAEEQAVLDAAIADAVARRPGGTGGVPGMWPGSLALGISGLVSTDPRRRITSLTGFLPRGLRSGDEIRGLTRDAVAPGWPAERRLLLNACDFRTGDRVTFGADGAPPAPLEDAVVASCAIPGYYRPVRVGGRDYVDGGLHSLLNADVLNDAGCDVVLCLSPFASRERASLADTTIFGAARRASARNLANEAALLRATGTQVVTIEPAAAELHAMGLNMMDRSRSRRVLDTAAAGVGARIGALLDGIELPAAGARGLSLAA</sequence>
<evidence type="ECO:0000259" key="5">
    <source>
        <dbReference type="PROSITE" id="PS51635"/>
    </source>
</evidence>
<dbReference type="Gene3D" id="3.40.1090.10">
    <property type="entry name" value="Cytosolic phospholipase A2 catalytic domain"/>
    <property type="match status" value="2"/>
</dbReference>
<feature type="short sequence motif" description="GXSXG" evidence="4">
    <location>
        <begin position="45"/>
        <end position="49"/>
    </location>
</feature>
<accession>A0AAU7ARW4</accession>
<evidence type="ECO:0000256" key="2">
    <source>
        <dbReference type="ARBA" id="ARBA00022963"/>
    </source>
</evidence>
<evidence type="ECO:0000256" key="4">
    <source>
        <dbReference type="PROSITE-ProRule" id="PRU01161"/>
    </source>
</evidence>
<evidence type="ECO:0000256" key="1">
    <source>
        <dbReference type="ARBA" id="ARBA00022801"/>
    </source>
</evidence>
<proteinExistence type="predicted"/>
<feature type="domain" description="PNPLA" evidence="5">
    <location>
        <begin position="10"/>
        <end position="219"/>
    </location>
</feature>
<dbReference type="GO" id="GO:0016787">
    <property type="term" value="F:hydrolase activity"/>
    <property type="evidence" value="ECO:0007669"/>
    <property type="project" value="UniProtKB-UniRule"/>
</dbReference>
<keyword evidence="1 4" id="KW-0378">Hydrolase</keyword>
<dbReference type="PANTHER" id="PTHR14226">
    <property type="entry name" value="NEUROPATHY TARGET ESTERASE/SWISS CHEESE D.MELANOGASTER"/>
    <property type="match status" value="1"/>
</dbReference>
<dbReference type="Pfam" id="PF01734">
    <property type="entry name" value="Patatin"/>
    <property type="match status" value="1"/>
</dbReference>
<evidence type="ECO:0000256" key="3">
    <source>
        <dbReference type="ARBA" id="ARBA00023098"/>
    </source>
</evidence>
<evidence type="ECO:0000313" key="6">
    <source>
        <dbReference type="EMBL" id="XAY04352.1"/>
    </source>
</evidence>
<dbReference type="AlphaFoldDB" id="A0AAU7ARW4"/>
<keyword evidence="2 4" id="KW-0442">Lipid degradation</keyword>
<dbReference type="PANTHER" id="PTHR14226:SF57">
    <property type="entry name" value="BLR7027 PROTEIN"/>
    <property type="match status" value="1"/>
</dbReference>
<dbReference type="EMBL" id="CP114014">
    <property type="protein sequence ID" value="XAY04352.1"/>
    <property type="molecule type" value="Genomic_DNA"/>
</dbReference>
<dbReference type="SUPFAM" id="SSF52151">
    <property type="entry name" value="FabD/lysophospholipase-like"/>
    <property type="match status" value="1"/>
</dbReference>
<gene>
    <name evidence="6" type="ORF">DSM112329_01185</name>
</gene>
<feature type="active site" description="Proton acceptor" evidence="4">
    <location>
        <position position="203"/>
    </location>
</feature>
<name>A0AAU7ARW4_9ACTN</name>
<dbReference type="InterPro" id="IPR050301">
    <property type="entry name" value="NTE"/>
</dbReference>
<dbReference type="InterPro" id="IPR016035">
    <property type="entry name" value="Acyl_Trfase/lysoPLipase"/>
</dbReference>
<feature type="short sequence motif" description="DGA/G" evidence="4">
    <location>
        <begin position="203"/>
        <end position="205"/>
    </location>
</feature>
<dbReference type="GO" id="GO:0016042">
    <property type="term" value="P:lipid catabolic process"/>
    <property type="evidence" value="ECO:0007669"/>
    <property type="project" value="UniProtKB-UniRule"/>
</dbReference>
<dbReference type="InterPro" id="IPR002641">
    <property type="entry name" value="PNPLA_dom"/>
</dbReference>
<keyword evidence="3 4" id="KW-0443">Lipid metabolism</keyword>